<keyword evidence="4 11" id="KW-0589">Pheromone response</keyword>
<evidence type="ECO:0000256" key="2">
    <source>
        <dbReference type="ARBA" id="ARBA00010663"/>
    </source>
</evidence>
<feature type="transmembrane region" description="Helical" evidence="11">
    <location>
        <begin position="308"/>
        <end position="332"/>
    </location>
</feature>
<evidence type="ECO:0000256" key="3">
    <source>
        <dbReference type="ARBA" id="ARBA00022475"/>
    </source>
</evidence>
<dbReference type="Pfam" id="PF03402">
    <property type="entry name" value="V1R"/>
    <property type="match status" value="1"/>
</dbReference>
<dbReference type="Proteomes" id="UP001652583">
    <property type="component" value="Chromosome E2"/>
</dbReference>
<dbReference type="PANTHER" id="PTHR24062">
    <property type="entry name" value="VOMERONASAL TYPE-1 RECEPTOR"/>
    <property type="match status" value="1"/>
</dbReference>
<keyword evidence="13" id="KW-1185">Reference proteome</keyword>
<comment type="similarity">
    <text evidence="2 11">Belongs to the G-protein coupled receptor 1 family.</text>
</comment>
<evidence type="ECO:0000256" key="9">
    <source>
        <dbReference type="ARBA" id="ARBA00023170"/>
    </source>
</evidence>
<evidence type="ECO:0000256" key="7">
    <source>
        <dbReference type="ARBA" id="ARBA00023040"/>
    </source>
</evidence>
<keyword evidence="6 11" id="KW-1133">Transmembrane helix</keyword>
<keyword evidence="3 11" id="KW-1003">Cell membrane</keyword>
<gene>
    <name evidence="14" type="primary">LOC113593337</name>
</gene>
<dbReference type="RefSeq" id="XP_053066627.1">
    <property type="nucleotide sequence ID" value="XM_053210652.1"/>
</dbReference>
<keyword evidence="5 11" id="KW-0812">Transmembrane</keyword>
<evidence type="ECO:0000256" key="11">
    <source>
        <dbReference type="RuleBase" id="RU364061"/>
    </source>
</evidence>
<evidence type="ECO:0000256" key="8">
    <source>
        <dbReference type="ARBA" id="ARBA00023136"/>
    </source>
</evidence>
<evidence type="ECO:0000256" key="10">
    <source>
        <dbReference type="ARBA" id="ARBA00023224"/>
    </source>
</evidence>
<name>A0ABM3P4M2_ACIJB</name>
<accession>A0ABM3P4M2</accession>
<dbReference type="SUPFAM" id="SSF81321">
    <property type="entry name" value="Family A G protein-coupled receptor-like"/>
    <property type="match status" value="1"/>
</dbReference>
<evidence type="ECO:0000313" key="14">
    <source>
        <dbReference type="RefSeq" id="XP_053066627.1"/>
    </source>
</evidence>
<evidence type="ECO:0000259" key="12">
    <source>
        <dbReference type="PROSITE" id="PS50262"/>
    </source>
</evidence>
<dbReference type="PROSITE" id="PS50262">
    <property type="entry name" value="G_PROTEIN_RECEP_F1_2"/>
    <property type="match status" value="1"/>
</dbReference>
<dbReference type="Gene3D" id="1.20.1070.10">
    <property type="entry name" value="Rhodopsin 7-helix transmembrane proteins"/>
    <property type="match status" value="1"/>
</dbReference>
<feature type="transmembrane region" description="Helical" evidence="11">
    <location>
        <begin position="201"/>
        <end position="223"/>
    </location>
</feature>
<evidence type="ECO:0000256" key="5">
    <source>
        <dbReference type="ARBA" id="ARBA00022692"/>
    </source>
</evidence>
<keyword evidence="7 11" id="KW-0297">G-protein coupled receptor</keyword>
<comment type="subcellular location">
    <subcellularLocation>
        <location evidence="1 11">Cell membrane</location>
        <topology evidence="1 11">Multi-pass membrane protein</topology>
    </subcellularLocation>
</comment>
<dbReference type="InterPro" id="IPR004072">
    <property type="entry name" value="Vmron_rcpt_1"/>
</dbReference>
<feature type="transmembrane region" description="Helical" evidence="11">
    <location>
        <begin position="338"/>
        <end position="359"/>
    </location>
</feature>
<proteinExistence type="inferred from homology"/>
<keyword evidence="8 11" id="KW-0472">Membrane</keyword>
<organism evidence="13 14">
    <name type="scientific">Acinonyx jubatus</name>
    <name type="common">Cheetah</name>
    <dbReference type="NCBI Taxonomy" id="32536"/>
    <lineage>
        <taxon>Eukaryota</taxon>
        <taxon>Metazoa</taxon>
        <taxon>Chordata</taxon>
        <taxon>Craniata</taxon>
        <taxon>Vertebrata</taxon>
        <taxon>Euteleostomi</taxon>
        <taxon>Mammalia</taxon>
        <taxon>Eutheria</taxon>
        <taxon>Laurasiatheria</taxon>
        <taxon>Carnivora</taxon>
        <taxon>Feliformia</taxon>
        <taxon>Felidae</taxon>
        <taxon>Felinae</taxon>
        <taxon>Acinonyx</taxon>
    </lineage>
</organism>
<feature type="transmembrane region" description="Helical" evidence="11">
    <location>
        <begin position="85"/>
        <end position="103"/>
    </location>
</feature>
<feature type="transmembrane region" description="Helical" evidence="11">
    <location>
        <begin position="254"/>
        <end position="280"/>
    </location>
</feature>
<feature type="transmembrane region" description="Helical" evidence="11">
    <location>
        <begin position="171"/>
        <end position="189"/>
    </location>
</feature>
<evidence type="ECO:0000313" key="13">
    <source>
        <dbReference type="Proteomes" id="UP001652583"/>
    </source>
</evidence>
<dbReference type="GeneID" id="113593337"/>
<evidence type="ECO:0000256" key="4">
    <source>
        <dbReference type="ARBA" id="ARBA00022507"/>
    </source>
</evidence>
<keyword evidence="9 11" id="KW-0675">Receptor</keyword>
<protein>
    <recommendedName>
        <fullName evidence="11">Vomeronasal type-1 receptor</fullName>
    </recommendedName>
</protein>
<feature type="domain" description="G-protein coupled receptors family 1 profile" evidence="12">
    <location>
        <begin position="99"/>
        <end position="367"/>
    </location>
</feature>
<keyword evidence="10 11" id="KW-0807">Transducer</keyword>
<evidence type="ECO:0000256" key="6">
    <source>
        <dbReference type="ARBA" id="ARBA00022989"/>
    </source>
</evidence>
<dbReference type="CDD" id="cd13949">
    <property type="entry name" value="7tm_V1R_pheromone"/>
    <property type="match status" value="1"/>
</dbReference>
<dbReference type="PRINTS" id="PR01534">
    <property type="entry name" value="VOMERONASL1R"/>
</dbReference>
<sequence>MQSINNSGSCRCSGKIQIKLGKSLHKKIHYRRGFFGGITGHGDLGISVSMKNVAHNSCFYRKALRVYFDVKLLENDRMAFGDLKFAMIFLFQIVVGVWGNFLLLYHSVTLAFSGCKPRSTDLILRHLTVANSLVLLSRGIPRTMAAFGLRHFLNYFGCKLVLYIHRVARGVTIGTICLLSVFQAITISPRNSRWAELKAKALKYIVSFNTLCWVLHMLVNFIFPVFATGRWSNKTVTTMFCPTPLHDKVSDSTYTALIAFHDVLCLGLMSWASGSMVFILNRHRQRVQHIHRTKASPRSSPETRAIHTILFLVSTFVSLYTLSFMFYVYLALCDNPNWWVVTTSILITTGFPTVSPFVLMSRNPTVYRLCSFCCGRKTEFPDLIRKIQNGLFGAVFSH</sequence>
<dbReference type="InterPro" id="IPR017452">
    <property type="entry name" value="GPCR_Rhodpsn_7TM"/>
</dbReference>
<evidence type="ECO:0000256" key="1">
    <source>
        <dbReference type="ARBA" id="ARBA00004651"/>
    </source>
</evidence>
<reference evidence="14" key="1">
    <citation type="submission" date="2025-08" db="UniProtKB">
        <authorList>
            <consortium name="RefSeq"/>
        </authorList>
    </citation>
    <scope>IDENTIFICATION</scope>
    <source>
        <tissue evidence="14">Blood</tissue>
    </source>
</reference>